<protein>
    <recommendedName>
        <fullName evidence="18">TonB-dependent receptor</fullName>
    </recommendedName>
</protein>
<dbReference type="Pfam" id="PF00593">
    <property type="entry name" value="TonB_dep_Rec_b-barrel"/>
    <property type="match status" value="1"/>
</dbReference>
<evidence type="ECO:0000256" key="8">
    <source>
        <dbReference type="ARBA" id="ARBA00023077"/>
    </source>
</evidence>
<evidence type="ECO:0000259" key="15">
    <source>
        <dbReference type="Pfam" id="PF07715"/>
    </source>
</evidence>
<evidence type="ECO:0000256" key="4">
    <source>
        <dbReference type="ARBA" id="ARBA00022496"/>
    </source>
</evidence>
<keyword evidence="17" id="KW-1185">Reference proteome</keyword>
<keyword evidence="5 11" id="KW-0812">Transmembrane</keyword>
<keyword evidence="4" id="KW-0410">Iron transport</keyword>
<comment type="similarity">
    <text evidence="11 12">Belongs to the TonB-dependent receptor family.</text>
</comment>
<evidence type="ECO:0000256" key="6">
    <source>
        <dbReference type="ARBA" id="ARBA00023004"/>
    </source>
</evidence>
<evidence type="ECO:0000256" key="1">
    <source>
        <dbReference type="ARBA" id="ARBA00004571"/>
    </source>
</evidence>
<evidence type="ECO:0000256" key="7">
    <source>
        <dbReference type="ARBA" id="ARBA00023065"/>
    </source>
</evidence>
<keyword evidence="9 11" id="KW-0472">Membrane</keyword>
<evidence type="ECO:0000256" key="5">
    <source>
        <dbReference type="ARBA" id="ARBA00022692"/>
    </source>
</evidence>
<dbReference type="EMBL" id="CP024923">
    <property type="protein sequence ID" value="ATY32241.1"/>
    <property type="molecule type" value="Genomic_DNA"/>
</dbReference>
<dbReference type="InterPro" id="IPR000531">
    <property type="entry name" value="Beta-barrel_TonB"/>
</dbReference>
<keyword evidence="7" id="KW-0406">Ion transport</keyword>
<dbReference type="Pfam" id="PF07715">
    <property type="entry name" value="Plug"/>
    <property type="match status" value="1"/>
</dbReference>
<dbReference type="PANTHER" id="PTHR32552:SF81">
    <property type="entry name" value="TONB-DEPENDENT OUTER MEMBRANE RECEPTOR"/>
    <property type="match status" value="1"/>
</dbReference>
<dbReference type="InterPro" id="IPR036942">
    <property type="entry name" value="Beta-barrel_TonB_sf"/>
</dbReference>
<dbReference type="GO" id="GO:0006826">
    <property type="term" value="P:iron ion transport"/>
    <property type="evidence" value="ECO:0007669"/>
    <property type="project" value="UniProtKB-KW"/>
</dbReference>
<dbReference type="CDD" id="cd01347">
    <property type="entry name" value="ligand_gated_channel"/>
    <property type="match status" value="1"/>
</dbReference>
<dbReference type="SUPFAM" id="SSF56935">
    <property type="entry name" value="Porins"/>
    <property type="match status" value="1"/>
</dbReference>
<dbReference type="Gene3D" id="2.40.170.20">
    <property type="entry name" value="TonB-dependent receptor, beta-barrel domain"/>
    <property type="match status" value="1"/>
</dbReference>
<evidence type="ECO:0000313" key="17">
    <source>
        <dbReference type="Proteomes" id="UP000229081"/>
    </source>
</evidence>
<feature type="domain" description="TonB-dependent receptor plug" evidence="15">
    <location>
        <begin position="57"/>
        <end position="168"/>
    </location>
</feature>
<dbReference type="KEGG" id="sphc:CVN68_09850"/>
<reference evidence="16 17" key="1">
    <citation type="submission" date="2017-11" db="EMBL/GenBank/DDBJ databases">
        <title>Complete genome sequence of Sphingomonas sp. Strain Cra20, a psychrotolerant potential plant growth promoting rhizobacteria.</title>
        <authorList>
            <person name="Luo Y."/>
        </authorList>
    </citation>
    <scope>NUCLEOTIDE SEQUENCE [LARGE SCALE GENOMIC DNA]</scope>
    <source>
        <strain evidence="16 17">Cra20</strain>
    </source>
</reference>
<evidence type="ECO:0000256" key="13">
    <source>
        <dbReference type="SAM" id="SignalP"/>
    </source>
</evidence>
<evidence type="ECO:0008006" key="18">
    <source>
        <dbReference type="Google" id="ProtNLM"/>
    </source>
</evidence>
<evidence type="ECO:0000259" key="14">
    <source>
        <dbReference type="Pfam" id="PF00593"/>
    </source>
</evidence>
<evidence type="ECO:0000256" key="2">
    <source>
        <dbReference type="ARBA" id="ARBA00022448"/>
    </source>
</evidence>
<accession>A0A2K8MLZ4</accession>
<proteinExistence type="inferred from homology"/>
<evidence type="ECO:0000256" key="9">
    <source>
        <dbReference type="ARBA" id="ARBA00023136"/>
    </source>
</evidence>
<dbReference type="InterPro" id="IPR039426">
    <property type="entry name" value="TonB-dep_rcpt-like"/>
</dbReference>
<sequence length="740" mass="77886">MGRVKMNRFALSVRALLAVSTAAGALAFSSGAAAQEVPAAAPGDEIVVTAQKREQNLQDVPISISVVSGDDMQAQGAASLTDYAGYIPGMQVSTGGTPGQTTVTLRGVAPLTASQTVGIYLDDAPVGSSSIYNRGGQFSLDLLPYDIERVEVLRGPQGTLYGASSIGGLVKYVTVAPSTTIFSVRAGGEVFGINGAGDLGWAGQTMFNAPLVQGKLGVTGSFAWRKTPGFVNSTNNAALKDQNAYEQIGGRFSLLWQASDRFSAKLSALYQSVDADGNGVYAADLTGKRLGDGSSYNNYVAEAFQTDLQYYAGTLDYDFGGVSATSSTTYSKRSARQLQDATYAFGVLFPLLTGGAIAPGITPFDINLDLEKWTQEVRLASASGGTFEWLVGGFYTSEKSDNTQLVRSYDMAGNAIPPLDPLATVALPAKYKEYAVFGNATLRLGERFEVTGGVRWARNEQNFRQISQGAIVPTADDPGSSEEDVFTWSVSPQFHVNENAMLYARVATGYRPGGPNVIVPNVPPSVESDTLTNYEVGFKADLAGRAVTIDVAAFYMDWKDIQVTRSFGGVAGQANGGAAVSKGVEGALTIRPATGLSLGLTASYTDATLAEDVPDISGADGDQLPGVAKFSGSARLDYHAELGGDLSGDFGVGVRHASSRLSLVESDPLTARARPYTAVDLNAALNIGEHWKVRAYARNLLDNDGEIARSTLANGLNQPSFLAITPLQPRTIGLAFDLSF</sequence>
<dbReference type="InterPro" id="IPR012910">
    <property type="entry name" value="Plug_dom"/>
</dbReference>
<evidence type="ECO:0000256" key="3">
    <source>
        <dbReference type="ARBA" id="ARBA00022452"/>
    </source>
</evidence>
<dbReference type="GO" id="GO:0009279">
    <property type="term" value="C:cell outer membrane"/>
    <property type="evidence" value="ECO:0007669"/>
    <property type="project" value="UniProtKB-SubCell"/>
</dbReference>
<keyword evidence="2 11" id="KW-0813">Transport</keyword>
<dbReference type="PANTHER" id="PTHR32552">
    <property type="entry name" value="FERRICHROME IRON RECEPTOR-RELATED"/>
    <property type="match status" value="1"/>
</dbReference>
<keyword evidence="10 11" id="KW-0998">Cell outer membrane</keyword>
<feature type="signal peptide" evidence="13">
    <location>
        <begin position="1"/>
        <end position="34"/>
    </location>
</feature>
<dbReference type="AlphaFoldDB" id="A0A2K8MLZ4"/>
<name>A0A2K8MLZ4_9SPHN</name>
<keyword evidence="13" id="KW-0732">Signal</keyword>
<gene>
    <name evidence="16" type="ORF">CVN68_09850</name>
</gene>
<dbReference type="Proteomes" id="UP000229081">
    <property type="component" value="Chromosome"/>
</dbReference>
<keyword evidence="6" id="KW-0408">Iron</keyword>
<feature type="chain" id="PRO_5014901097" description="TonB-dependent receptor" evidence="13">
    <location>
        <begin position="35"/>
        <end position="740"/>
    </location>
</feature>
<evidence type="ECO:0000256" key="12">
    <source>
        <dbReference type="RuleBase" id="RU003357"/>
    </source>
</evidence>
<keyword evidence="8 12" id="KW-0798">TonB box</keyword>
<keyword evidence="3 11" id="KW-1134">Transmembrane beta strand</keyword>
<evidence type="ECO:0000256" key="10">
    <source>
        <dbReference type="ARBA" id="ARBA00023237"/>
    </source>
</evidence>
<evidence type="ECO:0000313" key="16">
    <source>
        <dbReference type="EMBL" id="ATY32241.1"/>
    </source>
</evidence>
<comment type="subcellular location">
    <subcellularLocation>
        <location evidence="1 11">Cell outer membrane</location>
        <topology evidence="1 11">Multi-pass membrane protein</topology>
    </subcellularLocation>
</comment>
<feature type="domain" description="TonB-dependent receptor-like beta-barrel" evidence="14">
    <location>
        <begin position="262"/>
        <end position="700"/>
    </location>
</feature>
<dbReference type="PROSITE" id="PS52016">
    <property type="entry name" value="TONB_DEPENDENT_REC_3"/>
    <property type="match status" value="1"/>
</dbReference>
<evidence type="ECO:0000256" key="11">
    <source>
        <dbReference type="PROSITE-ProRule" id="PRU01360"/>
    </source>
</evidence>
<organism evidence="16 17">
    <name type="scientific">Sphingomonas psychrotolerans</name>
    <dbReference type="NCBI Taxonomy" id="1327635"/>
    <lineage>
        <taxon>Bacteria</taxon>
        <taxon>Pseudomonadati</taxon>
        <taxon>Pseudomonadota</taxon>
        <taxon>Alphaproteobacteria</taxon>
        <taxon>Sphingomonadales</taxon>
        <taxon>Sphingomonadaceae</taxon>
        <taxon>Sphingomonas</taxon>
    </lineage>
</organism>